<name>A0A0A0LY11_CUCSA</name>
<evidence type="ECO:0000256" key="1">
    <source>
        <dbReference type="SAM" id="MobiDB-lite"/>
    </source>
</evidence>
<dbReference type="AlphaFoldDB" id="A0A0A0LY11"/>
<sequence length="79" mass="9167">MGSHSEKYIEEDDMDINLEDFDIPNLHGLEPPSEEDMSSTKTSMTHDARLTRPSKKKTIIFRGPHRHISHKYARNFQGN</sequence>
<keyword evidence="3" id="KW-1185">Reference proteome</keyword>
<reference evidence="2 3" key="3">
    <citation type="journal article" date="2010" name="BMC Genomics">
        <title>Transcriptome sequencing and comparative analysis of cucumber flowers with different sex types.</title>
        <authorList>
            <person name="Guo S."/>
            <person name="Zheng Y."/>
            <person name="Joung J.G."/>
            <person name="Liu S."/>
            <person name="Zhang Z."/>
            <person name="Crasta O.R."/>
            <person name="Sobral B.W."/>
            <person name="Xu Y."/>
            <person name="Huang S."/>
            <person name="Fei Z."/>
        </authorList>
    </citation>
    <scope>NUCLEOTIDE SEQUENCE [LARGE SCALE GENOMIC DNA]</scope>
    <source>
        <strain evidence="3">cv. 9930</strain>
    </source>
</reference>
<protein>
    <submittedName>
        <fullName evidence="2">Uncharacterized protein</fullName>
    </submittedName>
</protein>
<evidence type="ECO:0000313" key="3">
    <source>
        <dbReference type="Proteomes" id="UP000029981"/>
    </source>
</evidence>
<proteinExistence type="predicted"/>
<organism evidence="2 3">
    <name type="scientific">Cucumis sativus</name>
    <name type="common">Cucumber</name>
    <dbReference type="NCBI Taxonomy" id="3659"/>
    <lineage>
        <taxon>Eukaryota</taxon>
        <taxon>Viridiplantae</taxon>
        <taxon>Streptophyta</taxon>
        <taxon>Embryophyta</taxon>
        <taxon>Tracheophyta</taxon>
        <taxon>Spermatophyta</taxon>
        <taxon>Magnoliopsida</taxon>
        <taxon>eudicotyledons</taxon>
        <taxon>Gunneridae</taxon>
        <taxon>Pentapetalae</taxon>
        <taxon>rosids</taxon>
        <taxon>fabids</taxon>
        <taxon>Cucurbitales</taxon>
        <taxon>Cucurbitaceae</taxon>
        <taxon>Benincaseae</taxon>
        <taxon>Cucumis</taxon>
    </lineage>
</organism>
<evidence type="ECO:0000313" key="2">
    <source>
        <dbReference type="EMBL" id="KGN66653.1"/>
    </source>
</evidence>
<accession>A0A0A0LY11</accession>
<dbReference type="EMBL" id="CM002922">
    <property type="protein sequence ID" value="KGN66653.1"/>
    <property type="molecule type" value="Genomic_DNA"/>
</dbReference>
<reference evidence="2 3" key="1">
    <citation type="journal article" date="2009" name="Nat. Genet.">
        <title>The genome of the cucumber, Cucumis sativus L.</title>
        <authorList>
            <person name="Huang S."/>
            <person name="Li R."/>
            <person name="Zhang Z."/>
            <person name="Li L."/>
            <person name="Gu X."/>
            <person name="Fan W."/>
            <person name="Lucas W.J."/>
            <person name="Wang X."/>
            <person name="Xie B."/>
            <person name="Ni P."/>
            <person name="Ren Y."/>
            <person name="Zhu H."/>
            <person name="Li J."/>
            <person name="Lin K."/>
            <person name="Jin W."/>
            <person name="Fei Z."/>
            <person name="Li G."/>
            <person name="Staub J."/>
            <person name="Kilian A."/>
            <person name="van der Vossen E.A."/>
            <person name="Wu Y."/>
            <person name="Guo J."/>
            <person name="He J."/>
            <person name="Jia Z."/>
            <person name="Ren Y."/>
            <person name="Tian G."/>
            <person name="Lu Y."/>
            <person name="Ruan J."/>
            <person name="Qian W."/>
            <person name="Wang M."/>
            <person name="Huang Q."/>
            <person name="Li B."/>
            <person name="Xuan Z."/>
            <person name="Cao J."/>
            <person name="Asan"/>
            <person name="Wu Z."/>
            <person name="Zhang J."/>
            <person name="Cai Q."/>
            <person name="Bai Y."/>
            <person name="Zhao B."/>
            <person name="Han Y."/>
            <person name="Li Y."/>
            <person name="Li X."/>
            <person name="Wang S."/>
            <person name="Shi Q."/>
            <person name="Liu S."/>
            <person name="Cho W.K."/>
            <person name="Kim J.Y."/>
            <person name="Xu Y."/>
            <person name="Heller-Uszynska K."/>
            <person name="Miao H."/>
            <person name="Cheng Z."/>
            <person name="Zhang S."/>
            <person name="Wu J."/>
            <person name="Yang Y."/>
            <person name="Kang H."/>
            <person name="Li M."/>
            <person name="Liang H."/>
            <person name="Ren X."/>
            <person name="Shi Z."/>
            <person name="Wen M."/>
            <person name="Jian M."/>
            <person name="Yang H."/>
            <person name="Zhang G."/>
            <person name="Yang Z."/>
            <person name="Chen R."/>
            <person name="Liu S."/>
            <person name="Li J."/>
            <person name="Ma L."/>
            <person name="Liu H."/>
            <person name="Zhou Y."/>
            <person name="Zhao J."/>
            <person name="Fang X."/>
            <person name="Li G."/>
            <person name="Fang L."/>
            <person name="Li Y."/>
            <person name="Liu D."/>
            <person name="Zheng H."/>
            <person name="Zhang Y."/>
            <person name="Qin N."/>
            <person name="Li Z."/>
            <person name="Yang G."/>
            <person name="Yang S."/>
            <person name="Bolund L."/>
            <person name="Kristiansen K."/>
            <person name="Zheng H."/>
            <person name="Li S."/>
            <person name="Zhang X."/>
            <person name="Yang H."/>
            <person name="Wang J."/>
            <person name="Sun R."/>
            <person name="Zhang B."/>
            <person name="Jiang S."/>
            <person name="Wang J."/>
            <person name="Du Y."/>
            <person name="Li S."/>
        </authorList>
    </citation>
    <scope>NUCLEOTIDE SEQUENCE [LARGE SCALE GENOMIC DNA]</scope>
    <source>
        <strain evidence="3">cv. 9930</strain>
    </source>
</reference>
<dbReference type="Proteomes" id="UP000029981">
    <property type="component" value="Chromosome 1"/>
</dbReference>
<dbReference type="Gramene" id="KGN66653">
    <property type="protein sequence ID" value="KGN66653"/>
    <property type="gene ID" value="Csa_1G653340"/>
</dbReference>
<reference evidence="2 3" key="4">
    <citation type="journal article" date="2011" name="BMC Genomics">
        <title>RNA-Seq improves annotation of protein-coding genes in the cucumber genome.</title>
        <authorList>
            <person name="Li Z."/>
            <person name="Zhang Z."/>
            <person name="Yan P."/>
            <person name="Huang S."/>
            <person name="Fei Z."/>
            <person name="Lin K."/>
        </authorList>
    </citation>
    <scope>NUCLEOTIDE SEQUENCE [LARGE SCALE GENOMIC DNA]</scope>
    <source>
        <strain evidence="3">cv. 9930</strain>
    </source>
</reference>
<feature type="region of interest" description="Disordered" evidence="1">
    <location>
        <begin position="23"/>
        <end position="57"/>
    </location>
</feature>
<reference evidence="2 3" key="2">
    <citation type="journal article" date="2009" name="PLoS ONE">
        <title>An integrated genetic and cytogenetic map of the cucumber genome.</title>
        <authorList>
            <person name="Ren Y."/>
            <person name="Zhang Z."/>
            <person name="Liu J."/>
            <person name="Staub J.E."/>
            <person name="Han Y."/>
            <person name="Cheng Z."/>
            <person name="Li X."/>
            <person name="Lu J."/>
            <person name="Miao H."/>
            <person name="Kang H."/>
            <person name="Xie B."/>
            <person name="Gu X."/>
            <person name="Wang X."/>
            <person name="Du Y."/>
            <person name="Jin W."/>
            <person name="Huang S."/>
        </authorList>
    </citation>
    <scope>NUCLEOTIDE SEQUENCE [LARGE SCALE GENOMIC DNA]</scope>
    <source>
        <strain evidence="3">cv. 9930</strain>
    </source>
</reference>
<gene>
    <name evidence="2" type="ORF">Csa_1G653340</name>
</gene>